<accession>A0A089IYZ4</accession>
<evidence type="ECO:0000313" key="3">
    <source>
        <dbReference type="Proteomes" id="UP000029409"/>
    </source>
</evidence>
<reference evidence="2 3" key="1">
    <citation type="submission" date="2014-08" db="EMBL/GenBank/DDBJ databases">
        <title>Comparative genomics of the Paenibacillus odorifer group.</title>
        <authorList>
            <person name="den Bakker H.C."/>
            <person name="Tsai Y.-C."/>
            <person name="Martin N."/>
            <person name="Korlach J."/>
            <person name="Wiedmann M."/>
        </authorList>
    </citation>
    <scope>NUCLEOTIDE SEQUENCE [LARGE SCALE GENOMIC DNA]</scope>
    <source>
        <strain evidence="2 3">DSM 1735</strain>
    </source>
</reference>
<evidence type="ECO:0000256" key="1">
    <source>
        <dbReference type="SAM" id="MobiDB-lite"/>
    </source>
</evidence>
<dbReference type="KEGG" id="pdu:PDUR_21365"/>
<name>A0A089IYZ4_PAEDU</name>
<proteinExistence type="predicted"/>
<keyword evidence="3" id="KW-1185">Reference proteome</keyword>
<organism evidence="2 3">
    <name type="scientific">Paenibacillus durus</name>
    <name type="common">Paenibacillus azotofixans</name>
    <dbReference type="NCBI Taxonomy" id="44251"/>
    <lineage>
        <taxon>Bacteria</taxon>
        <taxon>Bacillati</taxon>
        <taxon>Bacillota</taxon>
        <taxon>Bacilli</taxon>
        <taxon>Bacillales</taxon>
        <taxon>Paenibacillaceae</taxon>
        <taxon>Paenibacillus</taxon>
    </lineage>
</organism>
<feature type="region of interest" description="Disordered" evidence="1">
    <location>
        <begin position="51"/>
        <end position="80"/>
    </location>
</feature>
<dbReference type="EMBL" id="CP009288">
    <property type="protein sequence ID" value="AIQ14179.1"/>
    <property type="molecule type" value="Genomic_DNA"/>
</dbReference>
<dbReference type="AlphaFoldDB" id="A0A089IYZ4"/>
<gene>
    <name evidence="2" type="ORF">PDUR_21365</name>
</gene>
<dbReference type="Proteomes" id="UP000029409">
    <property type="component" value="Chromosome"/>
</dbReference>
<protein>
    <submittedName>
        <fullName evidence="2">Uncharacterized protein</fullName>
    </submittedName>
</protein>
<evidence type="ECO:0000313" key="2">
    <source>
        <dbReference type="EMBL" id="AIQ14179.1"/>
    </source>
</evidence>
<feature type="compositionally biased region" description="Basic and acidic residues" evidence="1">
    <location>
        <begin position="54"/>
        <end position="68"/>
    </location>
</feature>
<sequence length="80" mass="9015">MQCPDVSGNLLRFRCPNRKTSLPLSKIRTGQKPLKWSDVYPIRLGLSYEIRSGSGHDNRPRQEHKSADRSGSGYLSENNG</sequence>